<organism evidence="3 4">
    <name type="scientific">Maize bushy stunt phytoplasma</name>
    <dbReference type="NCBI Taxonomy" id="202462"/>
    <lineage>
        <taxon>Bacteria</taxon>
        <taxon>Bacillati</taxon>
        <taxon>Mycoplasmatota</taxon>
        <taxon>Mollicutes</taxon>
        <taxon>Acholeplasmatales</taxon>
        <taxon>Acholeplasmataceae</taxon>
        <taxon>Candidatus Phytoplasma</taxon>
        <taxon>16SrI (Aster yellows group)</taxon>
    </lineage>
</organism>
<gene>
    <name evidence="3" type="ORF">MBSPM3_v1c2420</name>
</gene>
<proteinExistence type="predicted"/>
<accession>A0ABN4S139</accession>
<feature type="region of interest" description="Disordered" evidence="1">
    <location>
        <begin position="1"/>
        <end position="40"/>
    </location>
</feature>
<reference evidence="3" key="1">
    <citation type="submission" date="2016-04" db="EMBL/GenBank/DDBJ databases">
        <title>Complete genome sequence of maize bushy stunt phytoplasma M3.</title>
        <authorList>
            <person name="Orlovskis Z."/>
            <person name="Canale M.C."/>
            <person name="Haryono M."/>
            <person name="Lopes J.R.S."/>
            <person name="Kuo C.-H."/>
            <person name="Hogenhout S.A."/>
        </authorList>
    </citation>
    <scope>NUCLEOTIDE SEQUENCE [LARGE SCALE GENOMIC DNA]</scope>
    <source>
        <strain evidence="3">M3</strain>
    </source>
</reference>
<evidence type="ECO:0000256" key="1">
    <source>
        <dbReference type="SAM" id="MobiDB-lite"/>
    </source>
</evidence>
<evidence type="ECO:0000256" key="2">
    <source>
        <dbReference type="SAM" id="Phobius"/>
    </source>
</evidence>
<dbReference type="Proteomes" id="UP000224287">
    <property type="component" value="Chromosome"/>
</dbReference>
<evidence type="ECO:0000313" key="3">
    <source>
        <dbReference type="EMBL" id="AOF54761.1"/>
    </source>
</evidence>
<keyword evidence="2" id="KW-0472">Membrane</keyword>
<keyword evidence="4" id="KW-1185">Reference proteome</keyword>
<feature type="transmembrane region" description="Helical" evidence="2">
    <location>
        <begin position="55"/>
        <end position="77"/>
    </location>
</feature>
<keyword evidence="2" id="KW-1133">Transmembrane helix</keyword>
<feature type="compositionally biased region" description="Low complexity" evidence="1">
    <location>
        <begin position="19"/>
        <end position="32"/>
    </location>
</feature>
<dbReference type="RefSeq" id="WP_069028188.1">
    <property type="nucleotide sequence ID" value="NZ_CP015149.1"/>
</dbReference>
<name>A0ABN4S139_9MOLU</name>
<dbReference type="EMBL" id="CP015149">
    <property type="protein sequence ID" value="AOF54761.1"/>
    <property type="molecule type" value="Genomic_DNA"/>
</dbReference>
<sequence>MKTNKNNKNNNKKKKKQNNNDLKQSNKYNNKTKLTKDNKNVKSNKKGFNFSFSNLLAWGVVVCLCSIPLYYISATVWEQIKK</sequence>
<protein>
    <submittedName>
        <fullName evidence="3">Uncharacterized protein</fullName>
    </submittedName>
</protein>
<evidence type="ECO:0000313" key="4">
    <source>
        <dbReference type="Proteomes" id="UP000224287"/>
    </source>
</evidence>
<keyword evidence="2" id="KW-0812">Transmembrane</keyword>